<keyword evidence="2" id="KW-0813">Transport</keyword>
<proteinExistence type="predicted"/>
<organism evidence="12 13">
    <name type="scientific">Nematostella vectensis</name>
    <name type="common">Starlet sea anemone</name>
    <dbReference type="NCBI Taxonomy" id="45351"/>
    <lineage>
        <taxon>Eukaryota</taxon>
        <taxon>Metazoa</taxon>
        <taxon>Cnidaria</taxon>
        <taxon>Anthozoa</taxon>
        <taxon>Hexacorallia</taxon>
        <taxon>Actiniaria</taxon>
        <taxon>Edwardsiidae</taxon>
        <taxon>Nematostella</taxon>
    </lineage>
</organism>
<feature type="transmembrane region" description="Helical" evidence="8">
    <location>
        <begin position="905"/>
        <end position="922"/>
    </location>
</feature>
<evidence type="ECO:0000256" key="8">
    <source>
        <dbReference type="SAM" id="Phobius"/>
    </source>
</evidence>
<dbReference type="GO" id="GO:0030001">
    <property type="term" value="P:metal ion transport"/>
    <property type="evidence" value="ECO:0000318"/>
    <property type="project" value="GO_Central"/>
</dbReference>
<dbReference type="Pfam" id="PF18139">
    <property type="entry name" value="LSDAT_euk"/>
    <property type="match status" value="1"/>
</dbReference>
<feature type="transmembrane region" description="Helical" evidence="8">
    <location>
        <begin position="770"/>
        <end position="790"/>
    </location>
</feature>
<dbReference type="InParanoid" id="A7RLT7"/>
<dbReference type="Pfam" id="PF25508">
    <property type="entry name" value="TRPM2"/>
    <property type="match status" value="2"/>
</dbReference>
<keyword evidence="13" id="KW-1185">Reference proteome</keyword>
<dbReference type="AlphaFoldDB" id="A7RLT7"/>
<dbReference type="OMA" id="HYARTHT"/>
<keyword evidence="7" id="KW-0407">Ion channel</keyword>
<keyword evidence="5" id="KW-0406">Ion transport</keyword>
<reference evidence="12 13" key="1">
    <citation type="journal article" date="2007" name="Science">
        <title>Sea anemone genome reveals ancestral eumetazoan gene repertoire and genomic organization.</title>
        <authorList>
            <person name="Putnam N.H."/>
            <person name="Srivastava M."/>
            <person name="Hellsten U."/>
            <person name="Dirks B."/>
            <person name="Chapman J."/>
            <person name="Salamov A."/>
            <person name="Terry A."/>
            <person name="Shapiro H."/>
            <person name="Lindquist E."/>
            <person name="Kapitonov V.V."/>
            <person name="Jurka J."/>
            <person name="Genikhovich G."/>
            <person name="Grigoriev I.V."/>
            <person name="Lucas S.M."/>
            <person name="Steele R.E."/>
            <person name="Finnerty J.R."/>
            <person name="Technau U."/>
            <person name="Martindale M.Q."/>
            <person name="Rokhsar D.S."/>
        </authorList>
    </citation>
    <scope>NUCLEOTIDE SEQUENCE [LARGE SCALE GENOMIC DNA]</scope>
    <source>
        <strain evidence="13">CH2 X CH6</strain>
    </source>
</reference>
<feature type="non-terminal residue" evidence="12">
    <location>
        <position position="1"/>
    </location>
</feature>
<dbReference type="InterPro" id="IPR005821">
    <property type="entry name" value="Ion_trans_dom"/>
</dbReference>
<feature type="non-terminal residue" evidence="12">
    <location>
        <position position="1161"/>
    </location>
</feature>
<feature type="domain" description="Ion transport" evidence="9">
    <location>
        <begin position="771"/>
        <end position="1016"/>
    </location>
</feature>
<evidence type="ECO:0000256" key="5">
    <source>
        <dbReference type="ARBA" id="ARBA00023065"/>
    </source>
</evidence>
<evidence type="ECO:0000256" key="1">
    <source>
        <dbReference type="ARBA" id="ARBA00004141"/>
    </source>
</evidence>
<dbReference type="PANTHER" id="PTHR13800">
    <property type="entry name" value="TRANSIENT RECEPTOR POTENTIAL CATION CHANNEL, SUBFAMILY M, MEMBER 6"/>
    <property type="match status" value="1"/>
</dbReference>
<dbReference type="InterPro" id="IPR050927">
    <property type="entry name" value="TRPM"/>
</dbReference>
<dbReference type="GO" id="GO:0098655">
    <property type="term" value="P:monoatomic cation transmembrane transport"/>
    <property type="evidence" value="ECO:0000318"/>
    <property type="project" value="GO_Central"/>
</dbReference>
<feature type="domain" description="TRPM-like" evidence="11">
    <location>
        <begin position="580"/>
        <end position="645"/>
    </location>
</feature>
<evidence type="ECO:0000313" key="13">
    <source>
        <dbReference type="Proteomes" id="UP000001593"/>
    </source>
</evidence>
<feature type="domain" description="TRPM-like" evidence="11">
    <location>
        <begin position="367"/>
        <end position="454"/>
    </location>
</feature>
<evidence type="ECO:0000256" key="2">
    <source>
        <dbReference type="ARBA" id="ARBA00022448"/>
    </source>
</evidence>
<dbReference type="eggNOG" id="KOG3614">
    <property type="taxonomic scope" value="Eukaryota"/>
</dbReference>
<keyword evidence="4 8" id="KW-1133">Transmembrane helix</keyword>
<dbReference type="PhylomeDB" id="A7RLT7"/>
<evidence type="ECO:0000256" key="7">
    <source>
        <dbReference type="ARBA" id="ARBA00023303"/>
    </source>
</evidence>
<dbReference type="InterPro" id="IPR041491">
    <property type="entry name" value="TRPM_SLOG"/>
</dbReference>
<feature type="transmembrane region" description="Helical" evidence="8">
    <location>
        <begin position="981"/>
        <end position="1005"/>
    </location>
</feature>
<evidence type="ECO:0000256" key="4">
    <source>
        <dbReference type="ARBA" id="ARBA00022989"/>
    </source>
</evidence>
<feature type="transmembrane region" description="Helical" evidence="8">
    <location>
        <begin position="666"/>
        <end position="683"/>
    </location>
</feature>
<feature type="domain" description="TRPM SLOG" evidence="10">
    <location>
        <begin position="34"/>
        <end position="313"/>
    </location>
</feature>
<dbReference type="PANTHER" id="PTHR13800:SF1">
    <property type="entry name" value="TRANSIENT RECEPTOR POTENTIAL CATION CHANNEL TRPM"/>
    <property type="match status" value="1"/>
</dbReference>
<evidence type="ECO:0000259" key="11">
    <source>
        <dbReference type="Pfam" id="PF25508"/>
    </source>
</evidence>
<name>A7RLT7_NEMVE</name>
<dbReference type="EMBL" id="DS469518">
    <property type="protein sequence ID" value="EDO47658.1"/>
    <property type="molecule type" value="Genomic_DNA"/>
</dbReference>
<sequence length="1161" mass="131193">VQDTKWVPTRHTVTLPTDAFGELEFQGAGQPSRAKYIRLAHDTDPELVLRLLCGEWALDLPKLLISVTGGAKNFILSPKIKRVLREGLLKAAQTTGAWVITGGTNTGVMRHVGEAVKGHTVMSRGEQLKNTAHQVHLIGIASWGIVDHKEMLVNPKVEVVPYQMTSSMQSRGACLDNNHSHFILVDNGTDGEYGGEISFRASLENLIASKKMAQKFHGVPVVLLVLEGGPNTIRTVLESVSRCPAVPVVIAEGSGRAADILAFAHRFIAPSNGEMSGVADVVEHRQLLHKIEKSFAECSPEDRLSIYQNVLKCVAKREFVTIFCVDDGGLEVDKAILRALLKSQHSQLEDQLSLALVWDRADIAKTEIFTEDQKWEVPMLETAMMEALLHDRVEFVDLLLDNGVSMANFLTVKRLEELYRKVRGSKANHASSRIFMHYHNDTYTNASTQMNKHTHGIYTQRCTHLHYARTHTYLHGHAHAHIRFCTYPVPLSPLQSMGSVLLFTSEKMPSRVTRYGFFSTSLRFVKQSTEIYHPPLPPLSISYLQTEAWDPCVRGEPQEAQMLQICIKPGNRQETSAKEAAADASCRDMLDSREFYDIALGLLDECYKANDVLAQRLLIYHPVYWGGRTSLSLAVASRHEEFVAHSCCQKKLTEIWMGALKTGYNGSLKVLLGILFPPLIFALEFRSREEMQRVPTTDDDSADDLPPDFDPYHHREPGSAQYNDGYLGDGVAFVKNRKSSGNEEEPIVEIRLLGLGKRIIGFYNAPITKFWSNLIVYLLFLVVFSHVILIELPPVPSIEEWVLIGFVFSLCAEEVRQVRVINVWNFSFFESSDWASNVWNLCDGFAMVLFFLAVGLRLNPGTLRIGHLVYSLDIMLWIIRLLDIFSVSKDLGPYVVMIGRMTIDMMYFLVIMVVFLLAYGVAQQAILFPHEKPSWELITKIFFRPYFQVYGELFIEDVDYSSNSRETAFSTPKFDEYGGRLVTVIMAFYLLVANILLLNLLIAIFNNTFSEVQANSNQIWKFQRFSLVMEYRQRPRLVPPFILIAHAHGLAKAIWKRACGAPASRQADCKFKLFLGKEEYHKLMLFEEQCTETFLKRKALAFNATQEERVRGIVDKVESIAAGLQEVIKATHALEGRHTRQEEYTLQILDVVGHLQLSLPK</sequence>
<dbReference type="Pfam" id="PF00520">
    <property type="entry name" value="Ion_trans"/>
    <property type="match status" value="1"/>
</dbReference>
<protein>
    <submittedName>
        <fullName evidence="12">Uncharacterized protein</fullName>
    </submittedName>
</protein>
<dbReference type="GO" id="GO:0005261">
    <property type="term" value="F:monoatomic cation channel activity"/>
    <property type="evidence" value="ECO:0000318"/>
    <property type="project" value="GO_Central"/>
</dbReference>
<evidence type="ECO:0000256" key="3">
    <source>
        <dbReference type="ARBA" id="ARBA00022692"/>
    </source>
</evidence>
<keyword evidence="6 8" id="KW-0472">Membrane</keyword>
<dbReference type="Proteomes" id="UP000001593">
    <property type="component" value="Unassembled WGS sequence"/>
</dbReference>
<evidence type="ECO:0000313" key="12">
    <source>
        <dbReference type="EMBL" id="EDO47658.1"/>
    </source>
</evidence>
<comment type="subcellular location">
    <subcellularLocation>
        <location evidence="1">Membrane</location>
        <topology evidence="1">Multi-pass membrane protein</topology>
    </subcellularLocation>
</comment>
<evidence type="ECO:0000259" key="10">
    <source>
        <dbReference type="Pfam" id="PF18139"/>
    </source>
</evidence>
<evidence type="ECO:0000256" key="6">
    <source>
        <dbReference type="ARBA" id="ARBA00023136"/>
    </source>
</evidence>
<evidence type="ECO:0000259" key="9">
    <source>
        <dbReference type="Pfam" id="PF00520"/>
    </source>
</evidence>
<dbReference type="GO" id="GO:0005886">
    <property type="term" value="C:plasma membrane"/>
    <property type="evidence" value="ECO:0000318"/>
    <property type="project" value="GO_Central"/>
</dbReference>
<keyword evidence="3 8" id="KW-0812">Transmembrane</keyword>
<accession>A7RLT7</accession>
<gene>
    <name evidence="12" type="ORF">NEMVEDRAFT_v1g85952</name>
</gene>
<feature type="transmembrane region" description="Helical" evidence="8">
    <location>
        <begin position="838"/>
        <end position="856"/>
    </location>
</feature>
<dbReference type="InterPro" id="IPR057366">
    <property type="entry name" value="TRPM-like"/>
</dbReference>
<dbReference type="HOGENOM" id="CLU_001390_4_1_1"/>
<dbReference type="STRING" id="45351.A7RLT7"/>